<organism evidence="2">
    <name type="scientific">marine sediment metagenome</name>
    <dbReference type="NCBI Taxonomy" id="412755"/>
    <lineage>
        <taxon>unclassified sequences</taxon>
        <taxon>metagenomes</taxon>
        <taxon>ecological metagenomes</taxon>
    </lineage>
</organism>
<feature type="domain" description="Disaggregatase-related" evidence="1">
    <location>
        <begin position="16"/>
        <end position="206"/>
    </location>
</feature>
<gene>
    <name evidence="2" type="ORF">LCGC14_2828150</name>
</gene>
<proteinExistence type="predicted"/>
<reference evidence="2" key="1">
    <citation type="journal article" date="2015" name="Nature">
        <title>Complex archaea that bridge the gap between prokaryotes and eukaryotes.</title>
        <authorList>
            <person name="Spang A."/>
            <person name="Saw J.H."/>
            <person name="Jorgensen S.L."/>
            <person name="Zaremba-Niedzwiedzka K."/>
            <person name="Martijn J."/>
            <person name="Lind A.E."/>
            <person name="van Eijk R."/>
            <person name="Schleper C."/>
            <person name="Guy L."/>
            <person name="Ettema T.J."/>
        </authorList>
    </citation>
    <scope>NUCLEOTIDE SEQUENCE</scope>
</reference>
<protein>
    <recommendedName>
        <fullName evidence="1">Disaggregatase-related domain-containing protein</fullName>
    </recommendedName>
</protein>
<dbReference type="EMBL" id="LAZR01053792">
    <property type="protein sequence ID" value="KKK79973.1"/>
    <property type="molecule type" value="Genomic_DNA"/>
</dbReference>
<sequence length="233" mass="24911">MPTLIAQPDGAAGNDTRLDFTNPNMNYETADSFFVGDGSGGANDASRPVIKFNLSSIPSDATIDSVTLELWENFADRSAAQAAAPVNLHRLLQNWVEAQVTWNDYSTGNSWGTAGAASVGVDRDGDVSATVTLDHVAAGAMVTWADDGADPSLKNDVQQFVNGTWANYGWILEKPDWELLGVGPFALNQFRTSDYATAAQRPKLTVNYTLAAGVITERGPFRGINRGIQRGVA</sequence>
<evidence type="ECO:0000313" key="2">
    <source>
        <dbReference type="EMBL" id="KKK79973.1"/>
    </source>
</evidence>
<dbReference type="AlphaFoldDB" id="A0A0F8YEX2"/>
<evidence type="ECO:0000259" key="1">
    <source>
        <dbReference type="Pfam" id="PF06848"/>
    </source>
</evidence>
<dbReference type="NCBIfam" id="NF033679">
    <property type="entry name" value="DNRLRE_dom"/>
    <property type="match status" value="1"/>
</dbReference>
<accession>A0A0F8YEX2</accession>
<name>A0A0F8YEX2_9ZZZZ</name>
<dbReference type="InterPro" id="IPR010671">
    <property type="entry name" value="Disaggr-rel_dom"/>
</dbReference>
<dbReference type="Pfam" id="PF06848">
    <property type="entry name" value="Disaggr_repeat"/>
    <property type="match status" value="1"/>
</dbReference>
<comment type="caution">
    <text evidence="2">The sequence shown here is derived from an EMBL/GenBank/DDBJ whole genome shotgun (WGS) entry which is preliminary data.</text>
</comment>